<dbReference type="InterPro" id="IPR027417">
    <property type="entry name" value="P-loop_NTPase"/>
</dbReference>
<organism evidence="8 9">
    <name type="scientific">Pedobacter petrophilus</name>
    <dbReference type="NCBI Taxonomy" id="1908241"/>
    <lineage>
        <taxon>Bacteria</taxon>
        <taxon>Pseudomonadati</taxon>
        <taxon>Bacteroidota</taxon>
        <taxon>Sphingobacteriia</taxon>
        <taxon>Sphingobacteriales</taxon>
        <taxon>Sphingobacteriaceae</taxon>
        <taxon>Pedobacter</taxon>
    </lineage>
</organism>
<dbReference type="InterPro" id="IPR003688">
    <property type="entry name" value="TraG/VirD4"/>
</dbReference>
<gene>
    <name evidence="8" type="ORF">GJU39_21900</name>
</gene>
<dbReference type="SUPFAM" id="SSF52540">
    <property type="entry name" value="P-loop containing nucleoside triphosphate hydrolases"/>
    <property type="match status" value="1"/>
</dbReference>
<evidence type="ECO:0000256" key="5">
    <source>
        <dbReference type="ARBA" id="ARBA00022989"/>
    </source>
</evidence>
<evidence type="ECO:0000313" key="9">
    <source>
        <dbReference type="Proteomes" id="UP000487757"/>
    </source>
</evidence>
<evidence type="ECO:0000256" key="7">
    <source>
        <dbReference type="SAM" id="Phobius"/>
    </source>
</evidence>
<evidence type="ECO:0000313" key="8">
    <source>
        <dbReference type="EMBL" id="MRX78734.1"/>
    </source>
</evidence>
<dbReference type="Proteomes" id="UP000487757">
    <property type="component" value="Unassembled WGS sequence"/>
</dbReference>
<feature type="transmembrane region" description="Helical" evidence="7">
    <location>
        <begin position="20"/>
        <end position="42"/>
    </location>
</feature>
<dbReference type="OrthoDB" id="102453at2"/>
<comment type="subcellular location">
    <subcellularLocation>
        <location evidence="1">Cell membrane</location>
        <topology evidence="1">Multi-pass membrane protein</topology>
    </subcellularLocation>
</comment>
<feature type="transmembrane region" description="Helical" evidence="7">
    <location>
        <begin position="48"/>
        <end position="66"/>
    </location>
</feature>
<evidence type="ECO:0000256" key="6">
    <source>
        <dbReference type="ARBA" id="ARBA00023136"/>
    </source>
</evidence>
<dbReference type="AlphaFoldDB" id="A0A7K0G5V0"/>
<evidence type="ECO:0000256" key="2">
    <source>
        <dbReference type="ARBA" id="ARBA00008806"/>
    </source>
</evidence>
<keyword evidence="3" id="KW-1003">Cell membrane</keyword>
<dbReference type="PANTHER" id="PTHR37937">
    <property type="entry name" value="CONJUGATIVE TRANSFER: DNA TRANSPORT"/>
    <property type="match status" value="1"/>
</dbReference>
<dbReference type="RefSeq" id="WP_154283134.1">
    <property type="nucleotide sequence ID" value="NZ_JBHUJQ010000002.1"/>
</dbReference>
<dbReference type="Pfam" id="PF02534">
    <property type="entry name" value="T4SS-DNA_transf"/>
    <property type="match status" value="1"/>
</dbReference>
<dbReference type="EMBL" id="WKKH01000070">
    <property type="protein sequence ID" value="MRX78734.1"/>
    <property type="molecule type" value="Genomic_DNA"/>
</dbReference>
<evidence type="ECO:0000256" key="3">
    <source>
        <dbReference type="ARBA" id="ARBA00022475"/>
    </source>
</evidence>
<reference evidence="8 9" key="1">
    <citation type="submission" date="2019-11" db="EMBL/GenBank/DDBJ databases">
        <title>Pedobacter petrophilus genome.</title>
        <authorList>
            <person name="Feldbauer M.J."/>
            <person name="Newman J.D."/>
        </authorList>
    </citation>
    <scope>NUCLEOTIDE SEQUENCE [LARGE SCALE GENOMIC DNA]</scope>
    <source>
        <strain evidence="8 9">LMG 29686</strain>
    </source>
</reference>
<dbReference type="Gene3D" id="3.40.50.300">
    <property type="entry name" value="P-loop containing nucleotide triphosphate hydrolases"/>
    <property type="match status" value="1"/>
</dbReference>
<keyword evidence="4 7" id="KW-0812">Transmembrane</keyword>
<comment type="caution">
    <text evidence="8">The sequence shown here is derived from an EMBL/GenBank/DDBJ whole genome shotgun (WGS) entry which is preliminary data.</text>
</comment>
<comment type="similarity">
    <text evidence="2">Belongs to the VirD4/TraG family.</text>
</comment>
<name>A0A7K0G5V0_9SPHI</name>
<keyword evidence="6 7" id="KW-0472">Membrane</keyword>
<evidence type="ECO:0000256" key="1">
    <source>
        <dbReference type="ARBA" id="ARBA00004651"/>
    </source>
</evidence>
<proteinExistence type="inferred from homology"/>
<evidence type="ECO:0000256" key="4">
    <source>
        <dbReference type="ARBA" id="ARBA00022692"/>
    </source>
</evidence>
<keyword evidence="5 7" id="KW-1133">Transmembrane helix</keyword>
<dbReference type="PANTHER" id="PTHR37937:SF1">
    <property type="entry name" value="CONJUGATIVE TRANSFER: DNA TRANSPORT"/>
    <property type="match status" value="1"/>
</dbReference>
<keyword evidence="9" id="KW-1185">Reference proteome</keyword>
<dbReference type="InterPro" id="IPR051539">
    <property type="entry name" value="T4SS-coupling_protein"/>
</dbReference>
<protein>
    <submittedName>
        <fullName evidence="8">TraM recognition domain-containing protein</fullName>
    </submittedName>
</protein>
<dbReference type="GO" id="GO:0005886">
    <property type="term" value="C:plasma membrane"/>
    <property type="evidence" value="ECO:0007669"/>
    <property type="project" value="UniProtKB-SubCell"/>
</dbReference>
<sequence>MKKVEHQHAKKKGRSLVSKIVLYLFLFWLGSMALSALFVAGGSMSNGSVGKLVVYAVIGGIGYLIYKRYNKKNSGINILGSQTPTQDLSLSLNGTVQIPNPYAGVFISGGAGAGKSKSIIEPIIYDAGRKGFTGVVYDFKFPELASYVNTAYKNTNIKPYFINFTDLSRSNRINPIAPDLMINDSFAREFAFSVLANLNPTMISKPDFWSENATALLASVFWYLKKKHPQYCTLPHAMSMILQPNLESLLNTLDKEQKCADMIAPIMTAYANKADNQLAGVLSSLQISLSKINTEEVYYLTTKSDFNLDLNNPNSRGMLVIGNSPTLASTYSPIIGLILTSVSKLLNQQGKEKSVFMLDEFPTVYVPNIEQLPATARSNKVATVLACQDIAQMVDKYGRDKADTILSNLGNQFYGRTTNPQTAQRVSQIFGKSDKLMATESKNYDRTLIGDRRTGSGESYSYQERDLVRVQDVATLPTGSFYSILSEGAHKQGLASIPMNQSFVKTEIEPFQQVSAHEIEQAYYQVKEDVKQILIPV</sequence>
<dbReference type="CDD" id="cd01127">
    <property type="entry name" value="TrwB_TraG_TraD_VirD4"/>
    <property type="match status" value="1"/>
</dbReference>
<accession>A0A7K0G5V0</accession>